<sequence length="129" mass="14829">MASPSPPPGLRGTRSPSPTPEKQEHLAPSTLAKCPKRNRTTPTPRHKQKKHMQTYWQRNIGRGLVNDIQLHKHSNRESGIGMRWGACDTTATKPRFLFRIVHEALERGARLAFFVLEWNLFDIRNDHKS</sequence>
<feature type="compositionally biased region" description="Basic residues" evidence="1">
    <location>
        <begin position="34"/>
        <end position="52"/>
    </location>
</feature>
<proteinExistence type="predicted"/>
<evidence type="ECO:0000256" key="1">
    <source>
        <dbReference type="SAM" id="MobiDB-lite"/>
    </source>
</evidence>
<accession>A0A7S4G951</accession>
<dbReference type="AlphaFoldDB" id="A0A7S4G951"/>
<gene>
    <name evidence="2" type="ORF">EGYM00163_LOCUS40687</name>
</gene>
<name>A0A7S4G951_9EUGL</name>
<reference evidence="2" key="1">
    <citation type="submission" date="2021-01" db="EMBL/GenBank/DDBJ databases">
        <authorList>
            <person name="Corre E."/>
            <person name="Pelletier E."/>
            <person name="Niang G."/>
            <person name="Scheremetjew M."/>
            <person name="Finn R."/>
            <person name="Kale V."/>
            <person name="Holt S."/>
            <person name="Cochrane G."/>
            <person name="Meng A."/>
            <person name="Brown T."/>
            <person name="Cohen L."/>
        </authorList>
    </citation>
    <scope>NUCLEOTIDE SEQUENCE</scope>
    <source>
        <strain evidence="2">CCMP1594</strain>
    </source>
</reference>
<protein>
    <submittedName>
        <fullName evidence="2">Uncharacterized protein</fullName>
    </submittedName>
</protein>
<feature type="region of interest" description="Disordered" evidence="1">
    <location>
        <begin position="1"/>
        <end position="53"/>
    </location>
</feature>
<evidence type="ECO:0000313" key="2">
    <source>
        <dbReference type="EMBL" id="CAE0829409.1"/>
    </source>
</evidence>
<organism evidence="2">
    <name type="scientific">Eutreptiella gymnastica</name>
    <dbReference type="NCBI Taxonomy" id="73025"/>
    <lineage>
        <taxon>Eukaryota</taxon>
        <taxon>Discoba</taxon>
        <taxon>Euglenozoa</taxon>
        <taxon>Euglenida</taxon>
        <taxon>Spirocuta</taxon>
        <taxon>Euglenophyceae</taxon>
        <taxon>Eutreptiales</taxon>
        <taxon>Eutreptiaceae</taxon>
        <taxon>Eutreptiella</taxon>
    </lineage>
</organism>
<dbReference type="EMBL" id="HBJA01118223">
    <property type="protein sequence ID" value="CAE0829409.1"/>
    <property type="molecule type" value="Transcribed_RNA"/>
</dbReference>